<name>A0ACC0JNK5_CHOFU</name>
<proteinExistence type="predicted"/>
<protein>
    <submittedName>
        <fullName evidence="1">Uncharacterized protein</fullName>
    </submittedName>
</protein>
<reference evidence="1 2" key="1">
    <citation type="journal article" date="2022" name="Genome Biol. Evol.">
        <title>The Spruce Budworm Genome: Reconstructing the Evolutionary History of Antifreeze Proteins.</title>
        <authorList>
            <person name="Beliveau C."/>
            <person name="Gagne P."/>
            <person name="Picq S."/>
            <person name="Vernygora O."/>
            <person name="Keeling C.I."/>
            <person name="Pinkney K."/>
            <person name="Doucet D."/>
            <person name="Wen F."/>
            <person name="Johnston J.S."/>
            <person name="Maaroufi H."/>
            <person name="Boyle B."/>
            <person name="Laroche J."/>
            <person name="Dewar K."/>
            <person name="Juretic N."/>
            <person name="Blackburn G."/>
            <person name="Nisole A."/>
            <person name="Brunet B."/>
            <person name="Brandao M."/>
            <person name="Lumley L."/>
            <person name="Duan J."/>
            <person name="Quan G."/>
            <person name="Lucarotti C.J."/>
            <person name="Roe A.D."/>
            <person name="Sperling F.A.H."/>
            <person name="Levesque R.C."/>
            <person name="Cusson M."/>
        </authorList>
    </citation>
    <scope>NUCLEOTIDE SEQUENCE [LARGE SCALE GENOMIC DNA]</scope>
    <source>
        <strain evidence="1">Glfc:IPQL:Cfum</strain>
    </source>
</reference>
<organism evidence="1 2">
    <name type="scientific">Choristoneura fumiferana</name>
    <name type="common">Spruce budworm moth</name>
    <name type="synonym">Archips fumiferana</name>
    <dbReference type="NCBI Taxonomy" id="7141"/>
    <lineage>
        <taxon>Eukaryota</taxon>
        <taxon>Metazoa</taxon>
        <taxon>Ecdysozoa</taxon>
        <taxon>Arthropoda</taxon>
        <taxon>Hexapoda</taxon>
        <taxon>Insecta</taxon>
        <taxon>Pterygota</taxon>
        <taxon>Neoptera</taxon>
        <taxon>Endopterygota</taxon>
        <taxon>Lepidoptera</taxon>
        <taxon>Glossata</taxon>
        <taxon>Ditrysia</taxon>
        <taxon>Tortricoidea</taxon>
        <taxon>Tortricidae</taxon>
        <taxon>Tortricinae</taxon>
        <taxon>Choristoneura</taxon>
    </lineage>
</organism>
<gene>
    <name evidence="1" type="ORF">MSG28_011428</name>
</gene>
<dbReference type="Proteomes" id="UP001064048">
    <property type="component" value="Chromosome 19"/>
</dbReference>
<keyword evidence="2" id="KW-1185">Reference proteome</keyword>
<accession>A0ACC0JNK5</accession>
<dbReference type="EMBL" id="CM046119">
    <property type="protein sequence ID" value="KAI8425611.1"/>
    <property type="molecule type" value="Genomic_DNA"/>
</dbReference>
<sequence>MESITLKMLELELENYKKMDLEKKIDITANIYERMRATTTQEPSNVDSCPTDKVSSLTGVNIDILKQIRKLEDVSRKFKDWENEEEVSASMNILYNKMKKHLQDCYTNDRKIPTKSGLLAGFRKRFSPQFYALLNKYFTTIQVPGTPHSIIVEKPEIVLNRQKYLRKKIELVRDYKVFVYIEDICFYGNQRTSFKMGKPKTANTKRLVLAASPELGFLSSIFCCRTIECSLSNWLEQVVIPILPPGCVLVVENSMFGDVPCPPKSHSTKKKMVDWLAKKDIPHNPKSHRAELYALIEIYKKTCSKITKLDEILQLHGHAALCREEGVVFEYFEPFWRKLKELLDMRKGTKNMPKLPTCRRQIPVIAKKLASMIEKEYWQELQKKLFDIEMNTYRKDKDMEEIIDKLMVYAASEQFDPGETEFDDYCEAMRQEYIFS</sequence>
<evidence type="ECO:0000313" key="1">
    <source>
        <dbReference type="EMBL" id="KAI8425611.1"/>
    </source>
</evidence>
<evidence type="ECO:0000313" key="2">
    <source>
        <dbReference type="Proteomes" id="UP001064048"/>
    </source>
</evidence>
<comment type="caution">
    <text evidence="1">The sequence shown here is derived from an EMBL/GenBank/DDBJ whole genome shotgun (WGS) entry which is preliminary data.</text>
</comment>